<name>A0A286ULH6_9AGAM</name>
<gene>
    <name evidence="6" type="ORF">PNOK_0305700</name>
</gene>
<dbReference type="GO" id="GO:0003972">
    <property type="term" value="F:RNA ligase (ATP) activity"/>
    <property type="evidence" value="ECO:0007669"/>
    <property type="project" value="UniProtKB-UniRule"/>
</dbReference>
<dbReference type="InParanoid" id="A0A286ULH6"/>
<dbReference type="GO" id="GO:0006388">
    <property type="term" value="P:tRNA splicing, via endonucleolytic cleavage and ligation"/>
    <property type="evidence" value="ECO:0007669"/>
    <property type="project" value="UniProtKB-UniRule"/>
</dbReference>
<evidence type="ECO:0000313" key="6">
    <source>
        <dbReference type="EMBL" id="PAV20430.1"/>
    </source>
</evidence>
<dbReference type="Pfam" id="PF09511">
    <property type="entry name" value="RNA_lig_T4_1"/>
    <property type="match status" value="1"/>
</dbReference>
<keyword evidence="7" id="KW-1185">Reference proteome</keyword>
<feature type="domain" description="T4 RNA ligase 1-like N-terminal" evidence="5">
    <location>
        <begin position="64"/>
        <end position="317"/>
    </location>
</feature>
<evidence type="ECO:0000256" key="1">
    <source>
        <dbReference type="PIRNR" id="PIRNR019634"/>
    </source>
</evidence>
<sequence length="836" mass="95693">MASKLDSLRADHELILELERLSEGGKLIRSSNYSIQLDEPITLRSWKMQEHKYYSVPSPFPTLARGLFTTTNEKAIKDDASEQKHEKGQSRIVARGYDKFFNIGEVPWCTWHALEKHSVGPYEMTLKTNGCIIFIAALTPTRILVTSKHSTGHIESQEVSHAEMGEKWLDKHLEAVGKSKEQLAHTLWENRWTAVAELCDDDFEEHVLPYSKEQTGLHLHGINHSSGVFKTLPSEKVTEFAKEWGFLKTPYLVVNSLQEVRALSDNVAKTGKWNGEAIEGFVVRCHVSNTSKPDPDSPPYQRGSSFFFKVKFDEPYLMYRDWREVTKILLIANSKGELDSISLPKSKLRRPETILYIAWARREIATNPERYEMFAHGKGIIATRERFLKHLEQEGSSELEQITASLDAIKLEKEVPKKVIIAPISVQGCGKTTISVALCHLFNFGHVQSDNFKKKGGFLKEVQKHLSKYDVVIADKNNHCEEHRQDLKELGIPVRVIALNWVLDAPPAMIHRICSQRIMLRGNNHQKLVADPENKSHEQAIWMLLNQREELKEGEVDEIIDMELEDSLENNLAHAVNACVDFIGLKKPSAEEIGRALAEARNYKAPRQGKIKEEKKEKKIRYYALLPEIKLEERIGKQLEGKDVPGEIRAFWKELKDGSRIEKSPHITLVHMNEADEKTKKKLWDKCEHLCTDPTPLFDFELGHIVTDGRVLALTVDNLRPRSTPDDDATAEMFNFVKVINTELVNKLHVTVGTRRDDIRPFESRLVVEKWRRKGDQEGVWSYPLKNVSVSGILGEDDRISVSFVLYNVDYLASIIDILTSVQKYTLINMYYTYLI</sequence>
<dbReference type="Pfam" id="PF08303">
    <property type="entry name" value="tRNA_lig_kinase"/>
    <property type="match status" value="1"/>
</dbReference>
<dbReference type="InterPro" id="IPR027417">
    <property type="entry name" value="P-loop_NTPase"/>
</dbReference>
<evidence type="ECO:0000256" key="2">
    <source>
        <dbReference type="PIRSR" id="PIRSR019634-50"/>
    </source>
</evidence>
<dbReference type="Pfam" id="PF08302">
    <property type="entry name" value="tRNA_lig_CPD"/>
    <property type="match status" value="1"/>
</dbReference>
<dbReference type="InterPro" id="IPR012387">
    <property type="entry name" value="Trl1_fun"/>
</dbReference>
<dbReference type="InterPro" id="IPR015965">
    <property type="entry name" value="tRNA_lig_PDEase"/>
</dbReference>
<dbReference type="GO" id="GO:0005634">
    <property type="term" value="C:nucleus"/>
    <property type="evidence" value="ECO:0007669"/>
    <property type="project" value="TreeGrafter"/>
</dbReference>
<dbReference type="EMBL" id="NBII01000003">
    <property type="protein sequence ID" value="PAV20430.1"/>
    <property type="molecule type" value="Genomic_DNA"/>
</dbReference>
<protein>
    <recommendedName>
        <fullName evidence="1">tRNA ligase</fullName>
        <ecNumber evidence="1">6.5.1.3</ecNumber>
    </recommendedName>
</protein>
<dbReference type="Gene3D" id="3.40.50.300">
    <property type="entry name" value="P-loop containing nucleotide triphosphate hydrolases"/>
    <property type="match status" value="1"/>
</dbReference>
<evidence type="ECO:0000259" key="3">
    <source>
        <dbReference type="Pfam" id="PF08302"/>
    </source>
</evidence>
<dbReference type="PANTHER" id="PTHR32004:SF1">
    <property type="entry name" value="TRNA LIGASE"/>
    <property type="match status" value="1"/>
</dbReference>
<dbReference type="GO" id="GO:0005524">
    <property type="term" value="F:ATP binding"/>
    <property type="evidence" value="ECO:0007669"/>
    <property type="project" value="UniProtKB-UniRule"/>
</dbReference>
<dbReference type="OrthoDB" id="276239at2759"/>
<dbReference type="EC" id="6.5.1.3" evidence="1"/>
<organism evidence="6 7">
    <name type="scientific">Pyrrhoderma noxium</name>
    <dbReference type="NCBI Taxonomy" id="2282107"/>
    <lineage>
        <taxon>Eukaryota</taxon>
        <taxon>Fungi</taxon>
        <taxon>Dikarya</taxon>
        <taxon>Basidiomycota</taxon>
        <taxon>Agaricomycotina</taxon>
        <taxon>Agaricomycetes</taxon>
        <taxon>Hymenochaetales</taxon>
        <taxon>Hymenochaetaceae</taxon>
        <taxon>Pyrrhoderma</taxon>
    </lineage>
</organism>
<dbReference type="SUPFAM" id="SSF52540">
    <property type="entry name" value="P-loop containing nucleoside triphosphate hydrolases"/>
    <property type="match status" value="1"/>
</dbReference>
<feature type="domain" description="tRNA ligase kinase" evidence="4">
    <location>
        <begin position="420"/>
        <end position="537"/>
    </location>
</feature>
<accession>A0A286ULH6</accession>
<evidence type="ECO:0000259" key="4">
    <source>
        <dbReference type="Pfam" id="PF08303"/>
    </source>
</evidence>
<feature type="active site" description="N6-AMP-lysine intermediate" evidence="2">
    <location>
        <position position="127"/>
    </location>
</feature>
<dbReference type="PANTHER" id="PTHR32004">
    <property type="entry name" value="TRNA LIGASE"/>
    <property type="match status" value="1"/>
</dbReference>
<comment type="caution">
    <text evidence="6">The sequence shown here is derived from an EMBL/GenBank/DDBJ whole genome shotgun (WGS) entry which is preliminary data.</text>
</comment>
<proteinExistence type="inferred from homology"/>
<comment type="catalytic activity">
    <reaction evidence="1">
        <text>ATP + (ribonucleotide)n-3'-hydroxyl + 5'-phospho-(ribonucleotide)m = (ribonucleotide)n+m + AMP + diphosphate.</text>
        <dbReference type="EC" id="6.5.1.3"/>
    </reaction>
</comment>
<dbReference type="GO" id="GO:0051730">
    <property type="term" value="F:GTP-dependent polyribonucleotide 5'-hydroxyl-kinase activity"/>
    <property type="evidence" value="ECO:0007669"/>
    <property type="project" value="InterPro"/>
</dbReference>
<dbReference type="STRING" id="2282107.A0A286ULH6"/>
<dbReference type="Proteomes" id="UP000217199">
    <property type="component" value="Unassembled WGS sequence"/>
</dbReference>
<dbReference type="AlphaFoldDB" id="A0A286ULH6"/>
<keyword evidence="1 6" id="KW-0436">Ligase</keyword>
<dbReference type="GO" id="GO:0008081">
    <property type="term" value="F:phosphoric diester hydrolase activity"/>
    <property type="evidence" value="ECO:0007669"/>
    <property type="project" value="InterPro"/>
</dbReference>
<keyword evidence="1" id="KW-0819">tRNA processing</keyword>
<dbReference type="FunCoup" id="A0A286ULH6">
    <property type="interactions" value="198"/>
</dbReference>
<comment type="similarity">
    <text evidence="1">Belongs to the TRL1 family.</text>
</comment>
<evidence type="ECO:0000259" key="5">
    <source>
        <dbReference type="Pfam" id="PF09511"/>
    </source>
</evidence>
<reference evidence="6 7" key="1">
    <citation type="journal article" date="2017" name="Mol. Ecol.">
        <title>Comparative and population genomic landscape of Phellinus noxius: A hypervariable fungus causing root rot in trees.</title>
        <authorList>
            <person name="Chung C.L."/>
            <person name="Lee T.J."/>
            <person name="Akiba M."/>
            <person name="Lee H.H."/>
            <person name="Kuo T.H."/>
            <person name="Liu D."/>
            <person name="Ke H.M."/>
            <person name="Yokoi T."/>
            <person name="Roa M.B."/>
            <person name="Lu M.J."/>
            <person name="Chang Y.Y."/>
            <person name="Ann P.J."/>
            <person name="Tsai J.N."/>
            <person name="Chen C.Y."/>
            <person name="Tzean S.S."/>
            <person name="Ota Y."/>
            <person name="Hattori T."/>
            <person name="Sahashi N."/>
            <person name="Liou R.F."/>
            <person name="Kikuchi T."/>
            <person name="Tsai I.J."/>
        </authorList>
    </citation>
    <scope>NUCLEOTIDE SEQUENCE [LARGE SCALE GENOMIC DNA]</scope>
    <source>
        <strain evidence="6 7">FFPRI411160</strain>
    </source>
</reference>
<dbReference type="InterPro" id="IPR015966">
    <property type="entry name" value="tRNA_lig_kin_fungi"/>
</dbReference>
<dbReference type="InterPro" id="IPR019039">
    <property type="entry name" value="T4-Rnl1-like_N"/>
</dbReference>
<dbReference type="PIRSF" id="PIRSF019634">
    <property type="entry name" value="tRNA_lig_yeast"/>
    <property type="match status" value="1"/>
</dbReference>
<feature type="domain" description="tRNA ligase phosphodiesterase" evidence="3">
    <location>
        <begin position="601"/>
        <end position="788"/>
    </location>
</feature>
<evidence type="ECO:0000313" key="7">
    <source>
        <dbReference type="Proteomes" id="UP000217199"/>
    </source>
</evidence>